<feature type="compositionally biased region" description="Low complexity" evidence="1">
    <location>
        <begin position="227"/>
        <end position="245"/>
    </location>
</feature>
<dbReference type="EMBL" id="ML977513">
    <property type="protein sequence ID" value="KAF2126448.1"/>
    <property type="molecule type" value="Genomic_DNA"/>
</dbReference>
<evidence type="ECO:0000256" key="1">
    <source>
        <dbReference type="SAM" id="MobiDB-lite"/>
    </source>
</evidence>
<evidence type="ECO:0000313" key="3">
    <source>
        <dbReference type="Proteomes" id="UP000799771"/>
    </source>
</evidence>
<protein>
    <submittedName>
        <fullName evidence="2">Uncharacterized protein</fullName>
    </submittedName>
</protein>
<organism evidence="2 3">
    <name type="scientific">Dothidotthia symphoricarpi CBS 119687</name>
    <dbReference type="NCBI Taxonomy" id="1392245"/>
    <lineage>
        <taxon>Eukaryota</taxon>
        <taxon>Fungi</taxon>
        <taxon>Dikarya</taxon>
        <taxon>Ascomycota</taxon>
        <taxon>Pezizomycotina</taxon>
        <taxon>Dothideomycetes</taxon>
        <taxon>Pleosporomycetidae</taxon>
        <taxon>Pleosporales</taxon>
        <taxon>Dothidotthiaceae</taxon>
        <taxon>Dothidotthia</taxon>
    </lineage>
</organism>
<evidence type="ECO:0000313" key="2">
    <source>
        <dbReference type="EMBL" id="KAF2126448.1"/>
    </source>
</evidence>
<proteinExistence type="predicted"/>
<feature type="region of interest" description="Disordered" evidence="1">
    <location>
        <begin position="208"/>
        <end position="247"/>
    </location>
</feature>
<sequence>MQSRTTMPKRRLRTMNCTHVDMDRIYGRDQHCFVCGRSPSIGFLYECRQDHDGESLYDILSPKEDRIEVVRSTLRVELEVIGLSKSVILTAEQGDYTAAQLELLKSQKRELKQIIADTLQASQINDAVAKLAATPSNHDGALSSKPTMDTKIPPICAFKACHTCRPYYRDRVYISFQAVLAADFAPMKPNDTQLLPTKSAQIMRNIGNTVRPYSPTHPALPTSSTGSPQTASTTSESSELTFKTTQTDLDQIRAQRRPRRRFYKIGHRSSGEIARDLSRLPPFLTPHGLKTAIQGIFRPSRESSSEGSNITLPLPRTGTVRDLHGTESVGEFDLGALRRVRRQKERNEIRNGTYVGGYEDVVIPPVTGAALLGMEDTGTSDSSDLSVYSCVSESSEADGSGDGTEGAGEIHALDVPGKKNAPMTHVDEVNDDDEDEDTEMGDGLQSIMAQR</sequence>
<dbReference type="GeneID" id="54412142"/>
<keyword evidence="3" id="KW-1185">Reference proteome</keyword>
<feature type="compositionally biased region" description="Polar residues" evidence="1">
    <location>
        <begin position="377"/>
        <end position="391"/>
    </location>
</feature>
<feature type="compositionally biased region" description="Acidic residues" evidence="1">
    <location>
        <begin position="429"/>
        <end position="440"/>
    </location>
</feature>
<dbReference type="RefSeq" id="XP_033520840.1">
    <property type="nucleotide sequence ID" value="XM_033671710.1"/>
</dbReference>
<accession>A0A6A6A6Q3</accession>
<feature type="region of interest" description="Disordered" evidence="1">
    <location>
        <begin position="299"/>
        <end position="322"/>
    </location>
</feature>
<dbReference type="OrthoDB" id="4776522at2759"/>
<reference evidence="2" key="1">
    <citation type="journal article" date="2020" name="Stud. Mycol.">
        <title>101 Dothideomycetes genomes: a test case for predicting lifestyles and emergence of pathogens.</title>
        <authorList>
            <person name="Haridas S."/>
            <person name="Albert R."/>
            <person name="Binder M."/>
            <person name="Bloem J."/>
            <person name="Labutti K."/>
            <person name="Salamov A."/>
            <person name="Andreopoulos B."/>
            <person name="Baker S."/>
            <person name="Barry K."/>
            <person name="Bills G."/>
            <person name="Bluhm B."/>
            <person name="Cannon C."/>
            <person name="Castanera R."/>
            <person name="Culley D."/>
            <person name="Daum C."/>
            <person name="Ezra D."/>
            <person name="Gonzalez J."/>
            <person name="Henrissat B."/>
            <person name="Kuo A."/>
            <person name="Liang C."/>
            <person name="Lipzen A."/>
            <person name="Lutzoni F."/>
            <person name="Magnuson J."/>
            <person name="Mondo S."/>
            <person name="Nolan M."/>
            <person name="Ohm R."/>
            <person name="Pangilinan J."/>
            <person name="Park H.-J."/>
            <person name="Ramirez L."/>
            <person name="Alfaro M."/>
            <person name="Sun H."/>
            <person name="Tritt A."/>
            <person name="Yoshinaga Y."/>
            <person name="Zwiers L.-H."/>
            <person name="Turgeon B."/>
            <person name="Goodwin S."/>
            <person name="Spatafora J."/>
            <person name="Crous P."/>
            <person name="Grigoriev I."/>
        </authorList>
    </citation>
    <scope>NUCLEOTIDE SEQUENCE</scope>
    <source>
        <strain evidence="2">CBS 119687</strain>
    </source>
</reference>
<feature type="region of interest" description="Disordered" evidence="1">
    <location>
        <begin position="375"/>
        <end position="451"/>
    </location>
</feature>
<gene>
    <name evidence="2" type="ORF">P153DRAFT_399229</name>
</gene>
<dbReference type="Proteomes" id="UP000799771">
    <property type="component" value="Unassembled WGS sequence"/>
</dbReference>
<name>A0A6A6A6Q3_9PLEO</name>
<dbReference type="AlphaFoldDB" id="A0A6A6A6Q3"/>